<evidence type="ECO:0000313" key="1">
    <source>
        <dbReference type="EMBL" id="SGZ17621.1"/>
    </source>
</evidence>
<dbReference type="OrthoDB" id="9790826at2"/>
<dbReference type="EMBL" id="FPLD01000131">
    <property type="protein sequence ID" value="SGZ17621.1"/>
    <property type="molecule type" value="Genomic_DNA"/>
</dbReference>
<reference evidence="1 2" key="1">
    <citation type="submission" date="2016-11" db="EMBL/GenBank/DDBJ databases">
        <authorList>
            <person name="Jaros S."/>
            <person name="Januszkiewicz K."/>
            <person name="Wedrychowicz H."/>
        </authorList>
    </citation>
    <scope>NUCLEOTIDE SEQUENCE [LARGE SCALE GENOMIC DNA]</scope>
    <source>
        <strain evidence="1">NVI 5450</strain>
    </source>
</reference>
<name>A0A1L0ARD7_9GAMM</name>
<accession>A0A1L0ARD7</accession>
<dbReference type="Pfam" id="PF08888">
    <property type="entry name" value="HopJ"/>
    <property type="match status" value="1"/>
</dbReference>
<dbReference type="Gene3D" id="3.20.160.10">
    <property type="entry name" value="vpa0580 domain like"/>
    <property type="match status" value="1"/>
</dbReference>
<dbReference type="InterPro" id="IPR014984">
    <property type="entry name" value="HopJ"/>
</dbReference>
<evidence type="ECO:0000313" key="2">
    <source>
        <dbReference type="Proteomes" id="UP000183794"/>
    </source>
</evidence>
<proteinExistence type="predicted"/>
<dbReference type="AlphaFoldDB" id="A0A1L0ARD7"/>
<dbReference type="Proteomes" id="UP000183794">
    <property type="component" value="Unassembled WGS sequence"/>
</dbReference>
<sequence length="113" mass="13035">MLNDFLNKLAAQPTTIQFDDVIAVIDASYDFTPTKFYNGYLENDVTENTGSCKLFALGRLNKFTKQEMLECFGTYYRDDVLNNPEGDDHPNIRYFMRTGWSGIQFEALPLKLK</sequence>
<dbReference type="InterPro" id="IPR038604">
    <property type="entry name" value="HopJ_sf"/>
</dbReference>
<organism evidence="1 2">
    <name type="scientific">Moritella viscosa</name>
    <dbReference type="NCBI Taxonomy" id="80854"/>
    <lineage>
        <taxon>Bacteria</taxon>
        <taxon>Pseudomonadati</taxon>
        <taxon>Pseudomonadota</taxon>
        <taxon>Gammaproteobacteria</taxon>
        <taxon>Alteromonadales</taxon>
        <taxon>Moritellaceae</taxon>
        <taxon>Moritella</taxon>
    </lineage>
</organism>
<gene>
    <name evidence="1" type="ORF">NVI5450_4549</name>
</gene>
<protein>
    <submittedName>
        <fullName evidence="1">Hypothetical cytosolic protein</fullName>
    </submittedName>
</protein>
<dbReference type="RefSeq" id="WP_075496831.1">
    <property type="nucleotide sequence ID" value="NZ_CAWRBC010000115.1"/>
</dbReference>